<dbReference type="EMBL" id="JAYWVC010000444">
    <property type="protein sequence ID" value="MED7828637.1"/>
    <property type="molecule type" value="Genomic_DNA"/>
</dbReference>
<proteinExistence type="predicted"/>
<evidence type="ECO:0000313" key="2">
    <source>
        <dbReference type="EMBL" id="MED7828637.1"/>
    </source>
</evidence>
<dbReference type="Gene3D" id="3.90.1150.30">
    <property type="match status" value="1"/>
</dbReference>
<evidence type="ECO:0000313" key="3">
    <source>
        <dbReference type="Proteomes" id="UP001333996"/>
    </source>
</evidence>
<dbReference type="Proteomes" id="UP001333996">
    <property type="component" value="Unassembled WGS sequence"/>
</dbReference>
<dbReference type="Pfam" id="PF04237">
    <property type="entry name" value="YjbR"/>
    <property type="match status" value="1"/>
</dbReference>
<dbReference type="InterPro" id="IPR058532">
    <property type="entry name" value="YjbR/MT2646/Rv2570-like"/>
</dbReference>
<dbReference type="SUPFAM" id="SSF142906">
    <property type="entry name" value="YjbR-like"/>
    <property type="match status" value="1"/>
</dbReference>
<dbReference type="InterPro" id="IPR007351">
    <property type="entry name" value="YjbR"/>
</dbReference>
<keyword evidence="2" id="KW-0238">DNA-binding</keyword>
<feature type="region of interest" description="Disordered" evidence="1">
    <location>
        <begin position="1"/>
        <end position="37"/>
    </location>
</feature>
<dbReference type="PANTHER" id="PTHR35145">
    <property type="entry name" value="CYTOPLASMIC PROTEIN-RELATED"/>
    <property type="match status" value="1"/>
</dbReference>
<protein>
    <submittedName>
        <fullName evidence="2">MmcQ/YjbR family DNA-binding protein</fullName>
    </submittedName>
</protein>
<keyword evidence="3" id="KW-1185">Reference proteome</keyword>
<name>A0ABU7FXJ5_9ACTN</name>
<comment type="caution">
    <text evidence="2">The sequence shown here is derived from an EMBL/GenBank/DDBJ whole genome shotgun (WGS) entry which is preliminary data.</text>
</comment>
<reference evidence="2" key="1">
    <citation type="submission" date="2024-01" db="EMBL/GenBank/DDBJ databases">
        <title>First draft genome sequence data of TA4-1, the type strain of Gram-positive actinobacterium Streptomyces chiangmaiensis.</title>
        <authorList>
            <person name="Yasawong M."/>
            <person name="Nantapong N."/>
        </authorList>
    </citation>
    <scope>NUCLEOTIDE SEQUENCE</scope>
    <source>
        <strain evidence="2">TA4-1</strain>
    </source>
</reference>
<dbReference type="InterPro" id="IPR038056">
    <property type="entry name" value="YjbR-like_sf"/>
</dbReference>
<accession>A0ABU7FXJ5</accession>
<feature type="compositionally biased region" description="Polar residues" evidence="1">
    <location>
        <begin position="20"/>
        <end position="31"/>
    </location>
</feature>
<organism evidence="2 3">
    <name type="scientific">Streptomyces chiangmaiensis</name>
    <dbReference type="NCBI Taxonomy" id="766497"/>
    <lineage>
        <taxon>Bacteria</taxon>
        <taxon>Bacillati</taxon>
        <taxon>Actinomycetota</taxon>
        <taxon>Actinomycetes</taxon>
        <taxon>Kitasatosporales</taxon>
        <taxon>Streptomycetaceae</taxon>
        <taxon>Streptomyces</taxon>
    </lineage>
</organism>
<sequence>MRDRRACSVLGDSTVRRPHLSSTDAGQSTSTDLEEAKRYADRTVQNRAAARAAELPGSEHKHQFTGDWEVSKVGGKVFMLQTSMPGEPVVILKADPSDAETLRASHTSISRGYHMNKKHWITIRPGAGIEQALVDDLVTESYLLVVAGLPRQSRPVDPDTFSILPSAG</sequence>
<evidence type="ECO:0000256" key="1">
    <source>
        <dbReference type="SAM" id="MobiDB-lite"/>
    </source>
</evidence>
<gene>
    <name evidence="2" type="ORF">VXC91_44105</name>
</gene>
<dbReference type="PANTHER" id="PTHR35145:SF1">
    <property type="entry name" value="CYTOPLASMIC PROTEIN"/>
    <property type="match status" value="1"/>
</dbReference>
<dbReference type="RefSeq" id="WP_329512968.1">
    <property type="nucleotide sequence ID" value="NZ_BAAAYZ010000312.1"/>
</dbReference>
<dbReference type="GO" id="GO:0003677">
    <property type="term" value="F:DNA binding"/>
    <property type="evidence" value="ECO:0007669"/>
    <property type="project" value="UniProtKB-KW"/>
</dbReference>